<feature type="transmembrane region" description="Helical" evidence="17">
    <location>
        <begin position="321"/>
        <end position="344"/>
    </location>
</feature>
<dbReference type="Pfam" id="PF00002">
    <property type="entry name" value="7tm_2"/>
    <property type="match status" value="1"/>
</dbReference>
<proteinExistence type="inferred from homology"/>
<evidence type="ECO:0000256" key="11">
    <source>
        <dbReference type="ARBA" id="ARBA00023224"/>
    </source>
</evidence>
<keyword evidence="9" id="KW-0675">Receptor</keyword>
<keyword evidence="7" id="KW-0297">G-protein coupled receptor</keyword>
<evidence type="ECO:0000256" key="5">
    <source>
        <dbReference type="ARBA" id="ARBA00022692"/>
    </source>
</evidence>
<dbReference type="PANTHER" id="PTHR45620:SF18">
    <property type="entry name" value="PARATHYROID HORMONE_PARATHYROID HORMONE-RELATED PEPTIDE RECEPTOR"/>
    <property type="match status" value="1"/>
</dbReference>
<dbReference type="PROSITE" id="PS50261">
    <property type="entry name" value="G_PROTEIN_RECEP_F2_4"/>
    <property type="match status" value="1"/>
</dbReference>
<evidence type="ECO:0000259" key="18">
    <source>
        <dbReference type="PROSITE" id="PS50227"/>
    </source>
</evidence>
<dbReference type="SUPFAM" id="SSF111418">
    <property type="entry name" value="Hormone receptor domain"/>
    <property type="match status" value="1"/>
</dbReference>
<evidence type="ECO:0000256" key="1">
    <source>
        <dbReference type="ARBA" id="ARBA00004651"/>
    </source>
</evidence>
<organism evidence="20 21">
    <name type="scientific">Xiphophorus couchianus</name>
    <name type="common">Monterrey platyfish</name>
    <dbReference type="NCBI Taxonomy" id="32473"/>
    <lineage>
        <taxon>Eukaryota</taxon>
        <taxon>Metazoa</taxon>
        <taxon>Chordata</taxon>
        <taxon>Craniata</taxon>
        <taxon>Vertebrata</taxon>
        <taxon>Euteleostomi</taxon>
        <taxon>Actinopterygii</taxon>
        <taxon>Neopterygii</taxon>
        <taxon>Teleostei</taxon>
        <taxon>Neoteleostei</taxon>
        <taxon>Acanthomorphata</taxon>
        <taxon>Ovalentaria</taxon>
        <taxon>Atherinomorphae</taxon>
        <taxon>Cyprinodontiformes</taxon>
        <taxon>Poeciliidae</taxon>
        <taxon>Poeciliinae</taxon>
        <taxon>Xiphophorus</taxon>
    </lineage>
</organism>
<keyword evidence="6 17" id="KW-1133">Transmembrane helix</keyword>
<evidence type="ECO:0000256" key="15">
    <source>
        <dbReference type="ARBA" id="ARBA00093493"/>
    </source>
</evidence>
<dbReference type="InterPro" id="IPR050332">
    <property type="entry name" value="GPCR_2"/>
</dbReference>
<dbReference type="PRINTS" id="PR00393">
    <property type="entry name" value="PTRHORMONER"/>
</dbReference>
<evidence type="ECO:0000256" key="9">
    <source>
        <dbReference type="ARBA" id="ARBA00023170"/>
    </source>
</evidence>
<protein>
    <recommendedName>
        <fullName evidence="3">Parathyroid hormone/parathyroid hormone-related peptide receptor</fullName>
    </recommendedName>
    <alternativeName>
        <fullName evidence="12">PTH/PTHrP type I receptor</fullName>
    </alternativeName>
    <alternativeName>
        <fullName evidence="13">Parathyroid hormone 1 receptor</fullName>
    </alternativeName>
</protein>
<dbReference type="AlphaFoldDB" id="A0A3B5KSY1"/>
<feature type="domain" description="G-protein coupled receptors family 2 profile 1" evidence="18">
    <location>
        <begin position="31"/>
        <end position="97"/>
    </location>
</feature>
<evidence type="ECO:0000313" key="20">
    <source>
        <dbReference type="Ensembl" id="ENSXCOP00000001065.1"/>
    </source>
</evidence>
<keyword evidence="10" id="KW-0325">Glycoprotein</keyword>
<feature type="transmembrane region" description="Helical" evidence="17">
    <location>
        <begin position="235"/>
        <end position="256"/>
    </location>
</feature>
<keyword evidence="21" id="KW-1185">Reference proteome</keyword>
<dbReference type="Gene3D" id="4.10.1240.10">
    <property type="entry name" value="GPCR, family 2, extracellular hormone receptor domain"/>
    <property type="match status" value="1"/>
</dbReference>
<feature type="compositionally biased region" description="Basic and acidic residues" evidence="16">
    <location>
        <begin position="492"/>
        <end position="503"/>
    </location>
</feature>
<evidence type="ECO:0000256" key="14">
    <source>
        <dbReference type="ARBA" id="ARBA00093433"/>
    </source>
</evidence>
<evidence type="ECO:0000256" key="12">
    <source>
        <dbReference type="ARBA" id="ARBA00030334"/>
    </source>
</evidence>
<keyword evidence="5 17" id="KW-0812">Transmembrane</keyword>
<dbReference type="Proteomes" id="UP000261380">
    <property type="component" value="Unplaced"/>
</dbReference>
<evidence type="ECO:0000256" key="7">
    <source>
        <dbReference type="ARBA" id="ARBA00023040"/>
    </source>
</evidence>
<sequence>MDSDDVITRDEQIFVLIGAHARCERSIHGDCSPEWDGIICWPRSRAGQLVSVQCPAYIYDFNHRGRAYRQCDGSGNWELVPSNNRTWANYTECTRYLASNHRNLEEVFQRLHLMYTIGYSISLASLLVAISILCYFKRLHCTRNYIHIHLFTSFICRAVSIFVKDAVLYSISDASRAESEFTTVKQPMVNTDAAGCKAAVTLFLYFLATNHYWILVEGLYLHSLIFMAFLSDKNYLWALTIMGWGVPAVFVSIWVSARASLADTQCWDISAGNLKWIYQVPILAAIVVNFLLFLNIIRVLASKLWETNTGKLDPRQQYRKLLKSTLVLMPLFGVHYIVFMALPYTEVTGLLWQVQMHYEMFFNSSQGFFVAFIYCFCNGEVQAEVKKAWLRRSLVLDLKQKARMTSSGGGSCYYGGMMSHATTHSVCMSAIHPRAFSFTAGSGGAAGGSGVRPPRHSAPSSLHHNHSSVCVFVPSTAETSGSQQDAAVWKPGRAESRPNKENDNSSSNAAADPDCSVPVKELETIL</sequence>
<feature type="transmembrane region" description="Helical" evidence="17">
    <location>
        <begin position="276"/>
        <end position="300"/>
    </location>
</feature>
<dbReference type="InterPro" id="IPR017981">
    <property type="entry name" value="GPCR_2-like_7TM"/>
</dbReference>
<reference evidence="20" key="1">
    <citation type="submission" date="2025-08" db="UniProtKB">
        <authorList>
            <consortium name="Ensembl"/>
        </authorList>
    </citation>
    <scope>IDENTIFICATION</scope>
</reference>
<evidence type="ECO:0000256" key="16">
    <source>
        <dbReference type="SAM" id="MobiDB-lite"/>
    </source>
</evidence>
<dbReference type="GO" id="GO:0004991">
    <property type="term" value="F:parathyroid hormone receptor activity"/>
    <property type="evidence" value="ECO:0007669"/>
    <property type="project" value="InterPro"/>
</dbReference>
<dbReference type="GO" id="GO:0017046">
    <property type="term" value="F:peptide hormone binding"/>
    <property type="evidence" value="ECO:0007669"/>
    <property type="project" value="TreeGrafter"/>
</dbReference>
<reference evidence="20" key="2">
    <citation type="submission" date="2025-09" db="UniProtKB">
        <authorList>
            <consortium name="Ensembl"/>
        </authorList>
    </citation>
    <scope>IDENTIFICATION</scope>
</reference>
<dbReference type="GO" id="GO:0007166">
    <property type="term" value="P:cell surface receptor signaling pathway"/>
    <property type="evidence" value="ECO:0007669"/>
    <property type="project" value="InterPro"/>
</dbReference>
<dbReference type="PANTHER" id="PTHR45620">
    <property type="entry name" value="PDF RECEPTOR-LIKE PROTEIN-RELATED"/>
    <property type="match status" value="1"/>
</dbReference>
<evidence type="ECO:0000256" key="13">
    <source>
        <dbReference type="ARBA" id="ARBA00032662"/>
    </source>
</evidence>
<keyword evidence="11" id="KW-0807">Transducer</keyword>
<dbReference type="GO" id="GO:0008528">
    <property type="term" value="F:G protein-coupled peptide receptor activity"/>
    <property type="evidence" value="ECO:0007669"/>
    <property type="project" value="TreeGrafter"/>
</dbReference>
<evidence type="ECO:0000256" key="2">
    <source>
        <dbReference type="ARBA" id="ARBA00005314"/>
    </source>
</evidence>
<name>A0A3B5KSY1_9TELE</name>
<dbReference type="InterPro" id="IPR002170">
    <property type="entry name" value="GPCR_2_parathyroid_rcpt"/>
</dbReference>
<dbReference type="PROSITE" id="PS00649">
    <property type="entry name" value="G_PROTEIN_RECEP_F2_1"/>
    <property type="match status" value="1"/>
</dbReference>
<keyword evidence="4" id="KW-1003">Cell membrane</keyword>
<dbReference type="InterPro" id="IPR000832">
    <property type="entry name" value="GPCR_2_secretin-like"/>
</dbReference>
<dbReference type="InterPro" id="IPR001879">
    <property type="entry name" value="GPCR_2_extracellular_dom"/>
</dbReference>
<dbReference type="PRINTS" id="PR00249">
    <property type="entry name" value="GPCRSECRETIN"/>
</dbReference>
<dbReference type="Pfam" id="PF02793">
    <property type="entry name" value="HRM"/>
    <property type="match status" value="1"/>
</dbReference>
<evidence type="ECO:0000256" key="17">
    <source>
        <dbReference type="SAM" id="Phobius"/>
    </source>
</evidence>
<dbReference type="GO" id="GO:0007189">
    <property type="term" value="P:adenylate cyclase-activating G protein-coupled receptor signaling pathway"/>
    <property type="evidence" value="ECO:0007669"/>
    <property type="project" value="UniProtKB-ARBA"/>
</dbReference>
<dbReference type="GeneTree" id="ENSGT00940000164841"/>
<dbReference type="SMART" id="SM00008">
    <property type="entry name" value="HormR"/>
    <property type="match status" value="1"/>
</dbReference>
<evidence type="ECO:0000256" key="8">
    <source>
        <dbReference type="ARBA" id="ARBA00023136"/>
    </source>
</evidence>
<dbReference type="PROSITE" id="PS50227">
    <property type="entry name" value="G_PROTEIN_RECEP_F2_3"/>
    <property type="match status" value="1"/>
</dbReference>
<evidence type="ECO:0000256" key="3">
    <source>
        <dbReference type="ARBA" id="ARBA00020798"/>
    </source>
</evidence>
<evidence type="ECO:0000313" key="21">
    <source>
        <dbReference type="Proteomes" id="UP000261380"/>
    </source>
</evidence>
<dbReference type="CDD" id="cd15265">
    <property type="entry name" value="7tmB1_PTHR"/>
    <property type="match status" value="1"/>
</dbReference>
<keyword evidence="8 17" id="KW-0472">Membrane</keyword>
<comment type="similarity">
    <text evidence="2">Belongs to the G-protein coupled receptor 2 family.</text>
</comment>
<dbReference type="InterPro" id="IPR017983">
    <property type="entry name" value="GPCR_2_secretin-like_CS"/>
</dbReference>
<feature type="domain" description="G-protein coupled receptors family 2 profile 2" evidence="19">
    <location>
        <begin position="111"/>
        <end position="378"/>
    </location>
</feature>
<dbReference type="Gene3D" id="1.20.1070.10">
    <property type="entry name" value="Rhodopsin 7-helix transmembrane proteins"/>
    <property type="match status" value="1"/>
</dbReference>
<evidence type="ECO:0000256" key="4">
    <source>
        <dbReference type="ARBA" id="ARBA00022475"/>
    </source>
</evidence>
<feature type="transmembrane region" description="Helical" evidence="17">
    <location>
        <begin position="113"/>
        <end position="136"/>
    </location>
</feature>
<evidence type="ECO:0000256" key="6">
    <source>
        <dbReference type="ARBA" id="ARBA00022989"/>
    </source>
</evidence>
<dbReference type="PROSITE" id="PS00650">
    <property type="entry name" value="G_PROTEIN_RECEP_F2_2"/>
    <property type="match status" value="1"/>
</dbReference>
<feature type="region of interest" description="Disordered" evidence="16">
    <location>
        <begin position="481"/>
        <end position="517"/>
    </location>
</feature>
<dbReference type="SUPFAM" id="SSF81321">
    <property type="entry name" value="Family A G protein-coupled receptor-like"/>
    <property type="match status" value="1"/>
</dbReference>
<accession>A0A3B5KSY1</accession>
<comment type="subunit">
    <text evidence="15">Homodimer in the absence of bound ligand. Peptide hormone binding leads to dissociation of the homodimer.</text>
</comment>
<dbReference type="GO" id="GO:0007200">
    <property type="term" value="P:phospholipase C-activating G protein-coupled receptor signaling pathway"/>
    <property type="evidence" value="ECO:0007669"/>
    <property type="project" value="UniProtKB-ARBA"/>
</dbReference>
<dbReference type="Ensembl" id="ENSXCOT00000001078.1">
    <property type="protein sequence ID" value="ENSXCOP00000001065.1"/>
    <property type="gene ID" value="ENSXCOG00000000811.1"/>
</dbReference>
<comment type="function">
    <text evidence="14">G-protein-coupled receptor for parathyroid hormone (PTH) and for parathyroid hormone-related peptide (PTHLH). Ligand binding causes a conformation change that triggers signaling via guanine nucleotide-binding proteins (G proteins) and modulates the activity of downstream effectors, such as adenylate cyclase (cAMP). PTH1R is coupled to G(s) G alpha proteins and mediates activation of adenylate cyclase activity. PTHLH dissociates from PTH1R more rapidly than PTH; as consequence, the cAMP response induced by PTHLH decays faster than the response induced by PTH.</text>
</comment>
<evidence type="ECO:0000259" key="19">
    <source>
        <dbReference type="PROSITE" id="PS50261"/>
    </source>
</evidence>
<dbReference type="GO" id="GO:0005886">
    <property type="term" value="C:plasma membrane"/>
    <property type="evidence" value="ECO:0007669"/>
    <property type="project" value="UniProtKB-SubCell"/>
</dbReference>
<dbReference type="InterPro" id="IPR036445">
    <property type="entry name" value="GPCR_2_extracell_dom_sf"/>
</dbReference>
<comment type="subcellular location">
    <subcellularLocation>
        <location evidence="1">Cell membrane</location>
        <topology evidence="1">Multi-pass membrane protein</topology>
    </subcellularLocation>
</comment>
<evidence type="ECO:0000256" key="10">
    <source>
        <dbReference type="ARBA" id="ARBA00023180"/>
    </source>
</evidence>